<feature type="compositionally biased region" description="Basic and acidic residues" evidence="3">
    <location>
        <begin position="244"/>
        <end position="254"/>
    </location>
</feature>
<reference evidence="7" key="1">
    <citation type="submission" date="2025-08" db="UniProtKB">
        <authorList>
            <consortium name="RefSeq"/>
        </authorList>
    </citation>
    <scope>IDENTIFICATION</scope>
    <source>
        <tissue evidence="7">Whole sample</tissue>
    </source>
</reference>
<keyword evidence="6" id="KW-1185">Reference proteome</keyword>
<sequence>MSKTPLPDYGQLARWTVNDVCTWLMENRFGSYVSQFREHGIDGGRFANIEDLDLTKMKCPIAKRSDLIKCIRGIPNRDINPPTLQKPVSSFTPSRAPPPSRTEDRHNKPIAAPPADEYSDDDDDYEAWGEFDEFGSSDDDLDYENNQNTRINEGDLEPQEDYANYDPDNATDEGSTVTKNGHSITDSLRHALEQRNRVNQSQERPPPDEPAIPPRPARPGQRGGNVPPPQKSSQPPAIPKQGRRGREIPPRPEPEPEEQPAYIETDDPLLNQPDYEVPEELSSPPSSRPPPFVPPPPVEEDQPTYEDPDETDHAPPIVGRRPPQQRPMEPLPQPSDMPEDVYEDPDQNNTPAPPKKSWPPVPKQKETPLARTISEPDQPAPPPPRHGNDRQKNQRPPPPKVATPSEPDSDDSSSNWRPTKKSDYEKPLQGQPSPPPAGKSRQRGLPPKPPEDDYMAMADKASKSDEEEDYEKPDPAELPPGARFTPLPPEPKSGMRSKGRPPMPAPTTESGKRLPAGAVPIIGIQPEVVDSPKIKHASRDKTPPPVPSSRTPNRGSQDDDGPPPVPSSRSHGNRQPQVPEGRSLPPTPSHHRGPIEPPGINKPQVRDSVIDRPPPPIPGNQEDITQYEWYQNVSRAAADEVLKNFGRNGAYLVRPSTKAGQPYTLQIYNERNVYNLPIRQKNDSKYALGKEKKAEETFKEVVDLVGFFRKHTLILGQGPSGQTRLKHPCPKI</sequence>
<evidence type="ECO:0000259" key="4">
    <source>
        <dbReference type="PROSITE" id="PS50001"/>
    </source>
</evidence>
<dbReference type="InterPro" id="IPR000980">
    <property type="entry name" value="SH2"/>
</dbReference>
<feature type="compositionally biased region" description="Pro residues" evidence="3">
    <location>
        <begin position="351"/>
        <end position="362"/>
    </location>
</feature>
<dbReference type="InterPro" id="IPR051751">
    <property type="entry name" value="Immunoreceptor_sig_adapters"/>
</dbReference>
<protein>
    <submittedName>
        <fullName evidence="7">Lymphocyte cytosolic protein 2-like isoform X2</fullName>
    </submittedName>
</protein>
<dbReference type="RefSeq" id="XP_022286061.1">
    <property type="nucleotide sequence ID" value="XM_022430353.1"/>
</dbReference>
<accession>A0A8B8A3I1</accession>
<feature type="compositionally biased region" description="Polar residues" evidence="3">
    <location>
        <begin position="567"/>
        <end position="576"/>
    </location>
</feature>
<dbReference type="Proteomes" id="UP000694844">
    <property type="component" value="Chromosome 5"/>
</dbReference>
<feature type="region of interest" description="Disordered" evidence="3">
    <location>
        <begin position="74"/>
        <end position="624"/>
    </location>
</feature>
<dbReference type="PANTHER" id="PTHR14098">
    <property type="entry name" value="SH2 DOMAIN CONTAINING PROTEIN"/>
    <property type="match status" value="1"/>
</dbReference>
<feature type="compositionally biased region" description="Pro residues" evidence="3">
    <location>
        <begin position="208"/>
        <end position="217"/>
    </location>
</feature>
<dbReference type="Gene3D" id="3.30.505.10">
    <property type="entry name" value="SH2 domain"/>
    <property type="match status" value="1"/>
</dbReference>
<dbReference type="GO" id="GO:0035556">
    <property type="term" value="P:intracellular signal transduction"/>
    <property type="evidence" value="ECO:0007669"/>
    <property type="project" value="TreeGrafter"/>
</dbReference>
<organism evidence="6 7">
    <name type="scientific">Crassostrea virginica</name>
    <name type="common">Eastern oyster</name>
    <dbReference type="NCBI Taxonomy" id="6565"/>
    <lineage>
        <taxon>Eukaryota</taxon>
        <taxon>Metazoa</taxon>
        <taxon>Spiralia</taxon>
        <taxon>Lophotrochozoa</taxon>
        <taxon>Mollusca</taxon>
        <taxon>Bivalvia</taxon>
        <taxon>Autobranchia</taxon>
        <taxon>Pteriomorphia</taxon>
        <taxon>Ostreida</taxon>
        <taxon>Ostreoidea</taxon>
        <taxon>Ostreidae</taxon>
        <taxon>Crassostrea</taxon>
    </lineage>
</organism>
<dbReference type="InterPro" id="IPR013761">
    <property type="entry name" value="SAM/pointed_sf"/>
</dbReference>
<evidence type="ECO:0000256" key="1">
    <source>
        <dbReference type="ARBA" id="ARBA00022999"/>
    </source>
</evidence>
<dbReference type="GO" id="GO:0007169">
    <property type="term" value="P:cell surface receptor protein tyrosine kinase signaling pathway"/>
    <property type="evidence" value="ECO:0007669"/>
    <property type="project" value="TreeGrafter"/>
</dbReference>
<dbReference type="PANTHER" id="PTHR14098:SF14">
    <property type="entry name" value="SH2 DOMAIN-CONTAINING PROTEIN"/>
    <property type="match status" value="1"/>
</dbReference>
<feature type="domain" description="SAM" evidence="5">
    <location>
        <begin position="15"/>
        <end position="57"/>
    </location>
</feature>
<feature type="compositionally biased region" description="Polar residues" evidence="3">
    <location>
        <begin position="82"/>
        <end position="93"/>
    </location>
</feature>
<dbReference type="SMART" id="SM00454">
    <property type="entry name" value="SAM"/>
    <property type="match status" value="1"/>
</dbReference>
<dbReference type="SMART" id="SM00252">
    <property type="entry name" value="SH2"/>
    <property type="match status" value="1"/>
</dbReference>
<dbReference type="GeneID" id="111099040"/>
<evidence type="ECO:0000313" key="7">
    <source>
        <dbReference type="RefSeq" id="XP_022286061.1"/>
    </source>
</evidence>
<dbReference type="OrthoDB" id="10044490at2759"/>
<evidence type="ECO:0000256" key="2">
    <source>
        <dbReference type="PROSITE-ProRule" id="PRU00191"/>
    </source>
</evidence>
<feature type="compositionally biased region" description="Polar residues" evidence="3">
    <location>
        <begin position="172"/>
        <end position="186"/>
    </location>
</feature>
<feature type="compositionally biased region" description="Basic and acidic residues" evidence="3">
    <location>
        <begin position="187"/>
        <end position="196"/>
    </location>
</feature>
<feature type="compositionally biased region" description="Acidic residues" evidence="3">
    <location>
        <begin position="337"/>
        <end position="346"/>
    </location>
</feature>
<feature type="compositionally biased region" description="Acidic residues" evidence="3">
    <location>
        <begin position="298"/>
        <end position="310"/>
    </location>
</feature>
<evidence type="ECO:0000256" key="3">
    <source>
        <dbReference type="SAM" id="MobiDB-lite"/>
    </source>
</evidence>
<evidence type="ECO:0000313" key="6">
    <source>
        <dbReference type="Proteomes" id="UP000694844"/>
    </source>
</evidence>
<dbReference type="Pfam" id="PF00017">
    <property type="entry name" value="SH2"/>
    <property type="match status" value="1"/>
</dbReference>
<feature type="compositionally biased region" description="Pro residues" evidence="3">
    <location>
        <begin position="286"/>
        <end position="297"/>
    </location>
</feature>
<feature type="compositionally biased region" description="Basic and acidic residues" evidence="3">
    <location>
        <begin position="530"/>
        <end position="542"/>
    </location>
</feature>
<gene>
    <name evidence="7" type="primary">LOC111099040</name>
</gene>
<dbReference type="GO" id="GO:0005737">
    <property type="term" value="C:cytoplasm"/>
    <property type="evidence" value="ECO:0007669"/>
    <property type="project" value="UniProtKB-ARBA"/>
</dbReference>
<dbReference type="Pfam" id="PF00536">
    <property type="entry name" value="SAM_1"/>
    <property type="match status" value="1"/>
</dbReference>
<dbReference type="SUPFAM" id="SSF55550">
    <property type="entry name" value="SH2 domain"/>
    <property type="match status" value="1"/>
</dbReference>
<dbReference type="InterPro" id="IPR001660">
    <property type="entry name" value="SAM"/>
</dbReference>
<dbReference type="SUPFAM" id="SSF47769">
    <property type="entry name" value="SAM/Pointed domain"/>
    <property type="match status" value="1"/>
</dbReference>
<proteinExistence type="predicted"/>
<dbReference type="PROSITE" id="PS50001">
    <property type="entry name" value="SH2"/>
    <property type="match status" value="1"/>
</dbReference>
<dbReference type="AlphaFoldDB" id="A0A8B8A3I1"/>
<feature type="domain" description="SH2" evidence="4">
    <location>
        <begin position="628"/>
        <end position="729"/>
    </location>
</feature>
<keyword evidence="1 2" id="KW-0727">SH2 domain</keyword>
<dbReference type="InterPro" id="IPR036860">
    <property type="entry name" value="SH2_dom_sf"/>
</dbReference>
<dbReference type="PROSITE" id="PS50105">
    <property type="entry name" value="SAM_DOMAIN"/>
    <property type="match status" value="1"/>
</dbReference>
<feature type="compositionally biased region" description="Acidic residues" evidence="3">
    <location>
        <begin position="117"/>
        <end position="143"/>
    </location>
</feature>
<dbReference type="Gene3D" id="1.10.150.50">
    <property type="entry name" value="Transcription Factor, Ets-1"/>
    <property type="match status" value="1"/>
</dbReference>
<name>A0A8B8A3I1_CRAVI</name>
<evidence type="ECO:0000259" key="5">
    <source>
        <dbReference type="PROSITE" id="PS50105"/>
    </source>
</evidence>